<gene>
    <name evidence="2" type="ORF">L284_05090</name>
</gene>
<protein>
    <recommendedName>
        <fullName evidence="4">DUF4350 domain-containing protein</fullName>
    </recommendedName>
</protein>
<dbReference type="OrthoDB" id="7198805at2"/>
<dbReference type="Proteomes" id="UP000015527">
    <property type="component" value="Unassembled WGS sequence"/>
</dbReference>
<feature type="transmembrane region" description="Helical" evidence="1">
    <location>
        <begin position="21"/>
        <end position="41"/>
    </location>
</feature>
<dbReference type="EMBL" id="ATHL01000041">
    <property type="protein sequence ID" value="EQB18270.1"/>
    <property type="molecule type" value="Genomic_DNA"/>
</dbReference>
<comment type="caution">
    <text evidence="2">The sequence shown here is derived from an EMBL/GenBank/DDBJ whole genome shotgun (WGS) entry which is preliminary data.</text>
</comment>
<evidence type="ECO:0000256" key="1">
    <source>
        <dbReference type="SAM" id="Phobius"/>
    </source>
</evidence>
<dbReference type="AlphaFoldDB" id="T0J2C1"/>
<organism evidence="2 3">
    <name type="scientific">Novosphingobium lindaniclasticum LE124</name>
    <dbReference type="NCBI Taxonomy" id="1096930"/>
    <lineage>
        <taxon>Bacteria</taxon>
        <taxon>Pseudomonadati</taxon>
        <taxon>Pseudomonadota</taxon>
        <taxon>Alphaproteobacteria</taxon>
        <taxon>Sphingomonadales</taxon>
        <taxon>Sphingomonadaceae</taxon>
        <taxon>Novosphingobium</taxon>
    </lineage>
</organism>
<evidence type="ECO:0000313" key="2">
    <source>
        <dbReference type="EMBL" id="EQB18270.1"/>
    </source>
</evidence>
<keyword evidence="1" id="KW-0812">Transmembrane</keyword>
<dbReference type="RefSeq" id="WP_021232976.1">
    <property type="nucleotide sequence ID" value="NZ_ATHL01000041.1"/>
</dbReference>
<keyword evidence="1" id="KW-0472">Membrane</keyword>
<keyword evidence="3" id="KW-1185">Reference proteome</keyword>
<dbReference type="PATRIC" id="fig|1096930.3.peg.1004"/>
<accession>T0J2C1</accession>
<keyword evidence="1" id="KW-1133">Transmembrane helix</keyword>
<proteinExistence type="predicted"/>
<evidence type="ECO:0008006" key="4">
    <source>
        <dbReference type="Google" id="ProtNLM"/>
    </source>
</evidence>
<evidence type="ECO:0000313" key="3">
    <source>
        <dbReference type="Proteomes" id="UP000015527"/>
    </source>
</evidence>
<sequence length="440" mass="47430">MNAASTRETSVAVGANPFSRWAVLALVLIGSALFLALLWMIGTGTGFGSTNDGQAHADGRGLNGYAAMADYLERRGHPVIRARNAGQLDQPGLLVLTPPAGADGEAIEKIVSKRRYAGPTLVILPKWMAFPSGSEQKDAKPGWVNLQGMQPLEWRGFLDDVTVVQGDVDANGKPAHWRGLGGEGTLPGGKYLQSGQGDALVPLVREQDGRTLAAFLDDGGSYPALEEEALGVMRSEPEDEDRYPLVLVFEPDLVDNWGMADRRSAQLVDSLLAASELEPEGRVTFDLTMNGFGRAQNLLTMAFTPPFLAATLCLLLAGLVLGWRAFLRFGPPLATERAIAFGKRALVANSAGLVLRSRRLHLIGAPYADRARDRLIQALALPRSLAPDQAEAAIDRALASRRVEAEPFSAIAARLRHARKSHDLVKAARDLHALERMLTR</sequence>
<name>T0J2C1_9SPHN</name>
<reference evidence="2 3" key="1">
    <citation type="journal article" date="2013" name="Genome Announc.">
        <title>Genome Sequence of Novosphingobium lindaniclasticum LE124T, Isolated from a Hexachlorocyclohexane Dumpsite.</title>
        <authorList>
            <person name="Saxena A."/>
            <person name="Nayyar N."/>
            <person name="Sangwan N."/>
            <person name="Kumari R."/>
            <person name="Khurana J.P."/>
            <person name="Lal R."/>
        </authorList>
    </citation>
    <scope>NUCLEOTIDE SEQUENCE [LARGE SCALE GENOMIC DNA]</scope>
    <source>
        <strain evidence="2 3">LE124</strain>
    </source>
</reference>
<feature type="transmembrane region" description="Helical" evidence="1">
    <location>
        <begin position="307"/>
        <end position="327"/>
    </location>
</feature>
<dbReference type="eggNOG" id="ENOG502ZSFJ">
    <property type="taxonomic scope" value="Bacteria"/>
</dbReference>